<protein>
    <submittedName>
        <fullName evidence="2">Uncharacterized protein</fullName>
    </submittedName>
</protein>
<dbReference type="Proteomes" id="UP000593577">
    <property type="component" value="Unassembled WGS sequence"/>
</dbReference>
<feature type="transmembrane region" description="Helical" evidence="1">
    <location>
        <begin position="12"/>
        <end position="36"/>
    </location>
</feature>
<evidence type="ECO:0000313" key="3">
    <source>
        <dbReference type="Proteomes" id="UP000593577"/>
    </source>
</evidence>
<reference evidence="2 3" key="1">
    <citation type="journal article" date="2019" name="Genome Biol. Evol.">
        <title>Insights into the evolution of the New World diploid cottons (Gossypium, subgenus Houzingenia) based on genome sequencing.</title>
        <authorList>
            <person name="Grover C.E."/>
            <person name="Arick M.A. 2nd"/>
            <person name="Thrash A."/>
            <person name="Conover J.L."/>
            <person name="Sanders W.S."/>
            <person name="Peterson D.G."/>
            <person name="Frelichowski J.E."/>
            <person name="Scheffler J.A."/>
            <person name="Scheffler B.E."/>
            <person name="Wendel J.F."/>
        </authorList>
    </citation>
    <scope>NUCLEOTIDE SEQUENCE [LARGE SCALE GENOMIC DNA]</scope>
    <source>
        <strain evidence="2">185</strain>
        <tissue evidence="2">Leaf</tissue>
    </source>
</reference>
<organism evidence="2 3">
    <name type="scientific">Gossypium aridum</name>
    <name type="common">American cotton</name>
    <name type="synonym">Erioxylum aridum</name>
    <dbReference type="NCBI Taxonomy" id="34290"/>
    <lineage>
        <taxon>Eukaryota</taxon>
        <taxon>Viridiplantae</taxon>
        <taxon>Streptophyta</taxon>
        <taxon>Embryophyta</taxon>
        <taxon>Tracheophyta</taxon>
        <taxon>Spermatophyta</taxon>
        <taxon>Magnoliopsida</taxon>
        <taxon>eudicotyledons</taxon>
        <taxon>Gunneridae</taxon>
        <taxon>Pentapetalae</taxon>
        <taxon>rosids</taxon>
        <taxon>malvids</taxon>
        <taxon>Malvales</taxon>
        <taxon>Malvaceae</taxon>
        <taxon>Malvoideae</taxon>
        <taxon>Gossypium</taxon>
    </lineage>
</organism>
<keyword evidence="1" id="KW-0472">Membrane</keyword>
<name>A0A7J8Y4H8_GOSAI</name>
<sequence length="47" mass="5410">MIELAGKKREMRLNILIVMIIRAYLGQMMMTTLMLVEEEVGSPLTIQ</sequence>
<keyword evidence="1" id="KW-1133">Transmembrane helix</keyword>
<comment type="caution">
    <text evidence="2">The sequence shown here is derived from an EMBL/GenBank/DDBJ whole genome shotgun (WGS) entry which is preliminary data.</text>
</comment>
<gene>
    <name evidence="2" type="ORF">Goari_004762</name>
</gene>
<keyword evidence="3" id="KW-1185">Reference proteome</keyword>
<dbReference type="EMBL" id="JABFAA010000010">
    <property type="protein sequence ID" value="MBA0694476.1"/>
    <property type="molecule type" value="Genomic_DNA"/>
</dbReference>
<proteinExistence type="predicted"/>
<keyword evidence="1" id="KW-0812">Transmembrane</keyword>
<feature type="non-terminal residue" evidence="2">
    <location>
        <position position="47"/>
    </location>
</feature>
<evidence type="ECO:0000313" key="2">
    <source>
        <dbReference type="EMBL" id="MBA0694476.1"/>
    </source>
</evidence>
<evidence type="ECO:0000256" key="1">
    <source>
        <dbReference type="SAM" id="Phobius"/>
    </source>
</evidence>
<accession>A0A7J8Y4H8</accession>
<dbReference type="AlphaFoldDB" id="A0A7J8Y4H8"/>